<feature type="region of interest" description="Disordered" evidence="15">
    <location>
        <begin position="1893"/>
        <end position="1929"/>
    </location>
</feature>
<feature type="region of interest" description="Disordered" evidence="15">
    <location>
        <begin position="54"/>
        <end position="106"/>
    </location>
</feature>
<dbReference type="CDD" id="cd15630">
    <property type="entry name" value="PHD_BAZ2B"/>
    <property type="match status" value="1"/>
</dbReference>
<feature type="compositionally biased region" description="Basic and acidic residues" evidence="15">
    <location>
        <begin position="2307"/>
        <end position="2319"/>
    </location>
</feature>
<feature type="domain" description="DDT" evidence="18">
    <location>
        <begin position="1273"/>
        <end position="1338"/>
    </location>
</feature>
<dbReference type="Gene3D" id="1.20.920.10">
    <property type="entry name" value="Bromodomain-like"/>
    <property type="match status" value="1"/>
</dbReference>
<dbReference type="InterPro" id="IPR001965">
    <property type="entry name" value="Znf_PHD"/>
</dbReference>
<comment type="caution">
    <text evidence="20">The sequence shown here is derived from an EMBL/GenBank/DDBJ whole genome shotgun (WGS) entry which is preliminary data.</text>
</comment>
<accession>A0AAV1PFM3</accession>
<feature type="compositionally biased region" description="Polar residues" evidence="15">
    <location>
        <begin position="1729"/>
        <end position="1746"/>
    </location>
</feature>
<dbReference type="GO" id="GO:0000785">
    <property type="term" value="C:chromatin"/>
    <property type="evidence" value="ECO:0007669"/>
    <property type="project" value="TreeGrafter"/>
</dbReference>
<evidence type="ECO:0000256" key="8">
    <source>
        <dbReference type="ARBA" id="ARBA00023117"/>
    </source>
</evidence>
<dbReference type="Gene3D" id="3.30.890.10">
    <property type="entry name" value="Methyl-cpg-binding Protein 2, Chain A"/>
    <property type="match status" value="1"/>
</dbReference>
<dbReference type="EMBL" id="CAWUFR010000164">
    <property type="protein sequence ID" value="CAK6970762.1"/>
    <property type="molecule type" value="Genomic_DNA"/>
</dbReference>
<feature type="compositionally biased region" description="Polar residues" evidence="15">
    <location>
        <begin position="664"/>
        <end position="691"/>
    </location>
</feature>
<evidence type="ECO:0000313" key="21">
    <source>
        <dbReference type="Proteomes" id="UP001314229"/>
    </source>
</evidence>
<evidence type="ECO:0000259" key="18">
    <source>
        <dbReference type="PROSITE" id="PS50827"/>
    </source>
</evidence>
<keyword evidence="9" id="KW-0238">DNA-binding</keyword>
<dbReference type="FunFam" id="3.30.890.10:FF:000002">
    <property type="entry name" value="Bromodomain adjacent to zinc finger domain protein 2B"/>
    <property type="match status" value="1"/>
</dbReference>
<feature type="region of interest" description="Disordered" evidence="15">
    <location>
        <begin position="2074"/>
        <end position="2097"/>
    </location>
</feature>
<dbReference type="PROSITE" id="PS50827">
    <property type="entry name" value="DDT"/>
    <property type="match status" value="1"/>
</dbReference>
<reference evidence="20 21" key="1">
    <citation type="submission" date="2024-01" db="EMBL/GenBank/DDBJ databases">
        <authorList>
            <person name="Alioto T."/>
            <person name="Alioto T."/>
            <person name="Gomez Garrido J."/>
        </authorList>
    </citation>
    <scope>NUCLEOTIDE SEQUENCE [LARGE SCALE GENOMIC DNA]</scope>
</reference>
<feature type="region of interest" description="Disordered" evidence="15">
    <location>
        <begin position="1447"/>
        <end position="1515"/>
    </location>
</feature>
<feature type="region of interest" description="Disordered" evidence="15">
    <location>
        <begin position="641"/>
        <end position="720"/>
    </location>
</feature>
<dbReference type="Gene3D" id="3.30.40.10">
    <property type="entry name" value="Zinc/RING finger domain, C3HC4 (zinc finger)"/>
    <property type="match status" value="1"/>
</dbReference>
<dbReference type="PANTHER" id="PTHR45915:SF1">
    <property type="entry name" value="BROMODOMAIN ADJACENT TO ZINC FINGER DOMAIN PROTEIN 2B"/>
    <property type="match status" value="1"/>
</dbReference>
<dbReference type="Proteomes" id="UP001314229">
    <property type="component" value="Unassembled WGS sequence"/>
</dbReference>
<dbReference type="CDD" id="cd05503">
    <property type="entry name" value="Bromo_BAZ2A_B_like"/>
    <property type="match status" value="1"/>
</dbReference>
<dbReference type="GO" id="GO:0003677">
    <property type="term" value="F:DNA binding"/>
    <property type="evidence" value="ECO:0007669"/>
    <property type="project" value="UniProtKB-KW"/>
</dbReference>
<feature type="compositionally biased region" description="Acidic residues" evidence="15">
    <location>
        <begin position="784"/>
        <end position="820"/>
    </location>
</feature>
<feature type="domain" description="MBD" evidence="19">
    <location>
        <begin position="912"/>
        <end position="983"/>
    </location>
</feature>
<feature type="compositionally biased region" description="Basic and acidic residues" evidence="15">
    <location>
        <begin position="1679"/>
        <end position="1691"/>
    </location>
</feature>
<dbReference type="SUPFAM" id="SSF57903">
    <property type="entry name" value="FYVE/PHD zinc finger"/>
    <property type="match status" value="1"/>
</dbReference>
<feature type="region of interest" description="Disordered" evidence="15">
    <location>
        <begin position="2254"/>
        <end position="2334"/>
    </location>
</feature>
<evidence type="ECO:0000256" key="13">
    <source>
        <dbReference type="PROSITE-ProRule" id="PRU00146"/>
    </source>
</evidence>
<feature type="region of interest" description="Disordered" evidence="15">
    <location>
        <begin position="209"/>
        <end position="541"/>
    </location>
</feature>
<evidence type="ECO:0000259" key="17">
    <source>
        <dbReference type="PROSITE" id="PS50016"/>
    </source>
</evidence>
<evidence type="ECO:0000256" key="14">
    <source>
        <dbReference type="SAM" id="Coils"/>
    </source>
</evidence>
<feature type="compositionally biased region" description="Low complexity" evidence="15">
    <location>
        <begin position="405"/>
        <end position="421"/>
    </location>
</feature>
<feature type="region of interest" description="Disordered" evidence="15">
    <location>
        <begin position="1014"/>
        <end position="1057"/>
    </location>
</feature>
<keyword evidence="21" id="KW-1185">Reference proteome</keyword>
<evidence type="ECO:0000259" key="19">
    <source>
        <dbReference type="PROSITE" id="PS50982"/>
    </source>
</evidence>
<feature type="compositionally biased region" description="Polar residues" evidence="15">
    <location>
        <begin position="457"/>
        <end position="467"/>
    </location>
</feature>
<feature type="region of interest" description="Disordered" evidence="15">
    <location>
        <begin position="1803"/>
        <end position="1847"/>
    </location>
</feature>
<dbReference type="InterPro" id="IPR013083">
    <property type="entry name" value="Znf_RING/FYVE/PHD"/>
</dbReference>
<dbReference type="FunFam" id="3.30.40.10:FF:000199">
    <property type="entry name" value="Bromodomain adjacent to zinc finger domain 2B"/>
    <property type="match status" value="1"/>
</dbReference>
<feature type="compositionally biased region" description="Polar residues" evidence="15">
    <location>
        <begin position="425"/>
        <end position="440"/>
    </location>
</feature>
<evidence type="ECO:0000256" key="2">
    <source>
        <dbReference type="ARBA" id="ARBA00007444"/>
    </source>
</evidence>
<dbReference type="SMART" id="SM00571">
    <property type="entry name" value="DDT"/>
    <property type="match status" value="1"/>
</dbReference>
<dbReference type="SUPFAM" id="SSF54171">
    <property type="entry name" value="DNA-binding domain"/>
    <property type="match status" value="1"/>
</dbReference>
<dbReference type="InterPro" id="IPR001739">
    <property type="entry name" value="Methyl_CpG_DNA-bd"/>
</dbReference>
<dbReference type="GO" id="GO:0005634">
    <property type="term" value="C:nucleus"/>
    <property type="evidence" value="ECO:0007669"/>
    <property type="project" value="UniProtKB-SubCell"/>
</dbReference>
<dbReference type="PROSITE" id="PS00633">
    <property type="entry name" value="BROMODOMAIN_1"/>
    <property type="match status" value="1"/>
</dbReference>
<sequence>MENLLTFVWCVYTLTLPCYYNETPLIFSFTTSCVIVSKVLQQLCQRAEDISNNMESGERLASPVPTLSAARTSSPAASSSSSSSSSSTSSPAPHSKSSLAPSPSALGSTLSTSGRLFGAAGEQPFIGSTLSSAFPLVNHPAFGAIYTAAAGRPEFGGLGSLGMSAALAAHPQLGALSEWWRAAEAHGRGAAAFLPSFIGFPQFFTPHIQPNHSPSPVQIRMPSKNSHAPPKGVNGAVNGSGVCPPTTQSGSFSASSVPVQTSTKPIKSAEPSNSHRSSPQNNPAEMAEKQIQKPKERKPRKKAVDTSVVSNSESGTSSDSSSDGSLSSDLEDLAEDDEDDDDDDEDDEEEDKQSELSDSEKRTKKKSKVKKNKPLSGVPIAEPQDKAQKVSSNPPTLMPLPCSVSPPALSQASPLALQSSRSRTEAPQQHFSVIQSTGLAANSKPLALLTQPRRESAPSSSPIALTTSPKPPKLLPSSSPQHLPLSLCSSPKPLSVPSPPRSTLPLSTSPKPFGLTSSVTTTRKSSQKPRQHAPGGAKANRRKMLDASLAQINEFRLKQTLMSQGQTFPAELKKKQQGPNRSPKRKSLSSSPLPPAPPPPPHNNHSNLFLSSALLGLPEPHHPNGVIQSTTQDAPLALITKPRKDSASQGKSPQCDSDGGSMPVNLSTGASRTQTTAQAGLPSQPSTTSPHATGHGSRKSKTAKGKGQAPGLGQGQGQAADPLAAWKGFSQNHLVQSLVDLFRGGEPGIGIPGVSIPGVGIPGMGIPGTCNPTAGLPANKESDDSGDDDDDDDEDDDLEEEEEEDEEDSDDSLSESDSNSDSDISGKKVKEFKLLLSGSSKKEMTASRLTKGPELLNTSTNHTATSCSPLNLQVIKTPTIVTSSSALAYHSSPGSSSYSLASPLGLGKRKRVMDEKEMMIPLELGWRRETRVKTASGRPQGEVAYYAPCGKKLRQYPDVMKYLSRNGISGLTRDNFSFSAKIRVGDFYEAREGPQGLQWSLLKEEEVIPHILAMEGRRGRPPNSDRQLASEGGKGSRRRKGRPPNVGDPLVPEGPSPSEVKLLRKLEAQEIARQAAQMKLMRKLEKQALARAAKEARKQQAIMAAEERRKQKEQIKILKQQEKIKRIQQIRMEKELRAQQILEAKRRKKEEVANAKIMEAEKRIKEKELRRQQAEILKHQELERHRLDMERERRRQHVMLMKAVESRKKAEERERLRQEKRDEKRLNKERKLEQRRLELEIARELKKPNEDMCLSDHKLLPDFSRIPGLILPGRAVSDCLMLMQFLRGFGKVLGLDLSLDVPTLGMLQEGLLNVGDSMGQVQDLLVKLLSLAVCDPGLPPGQKTKTMLGDHLTNVGINRDNVSEVLQMYMGAHCANTELALLALSLKTKAFQAHTPVQKASILGFLANELACSKAVISEIDKGLDQMANMRKDKVIMEGKLKKLRTIHAKRTGKREASVGVEENQSIGTPSSAVKRKRKLGADSDDEDEDDEDSDDQAEEDDDEEEEEIKKVKKVELYDEDEVDQATSIEELEKQIEKLAKQHHQTRRKLFEISHSLRSMMYGQDRYRRRYWVLPHCGGVFIEAMESGEAPEELEEERQRRRRAAEEVKVKEEPQEIELQKEKLTNLDGQSICTQGLEQQTDEEKEHEGKENSSALFYQQPGCVSTLCTVRDVNKDVGRETVKTEDKENPHVRQNGSPVGTPNTATIVTSSSPTNNTSELTVATTPSMVTTNDTANIPPLASTSLSVPCLTAPRESPGNTPPPPAPSPQLSLQANDQLLRVLTERSGHWFSLLPRNPCDLSSVTTTLPGVPRVSPQASSTPARPRSPPPSPALPLTPSAASASASPHHPAGLLTYPLSALQVKSGGSLLGVSFGSWPSGMMSPSLPLCSSPMPGHSLEGNTAASVSSKSESPLPRIEKTSSMPSPALEMPKSLDHLTARPIPEEMLTGWWRVSDIEELRALVNALHSRGMREKGLQRQMQKYLEIIPQVCTKHRDVAMIELHELEESQVSVESVRGWCVEEQAMEMDIAVLQQVEELERKVTAASLQVKGWTYPDPQSEREDLVYYEHKPLTKSVPVSAGDKDSKDHPEERGEKGGVLRHLDNPLDIAVTRLADLERNIERRYLRSPLGTTIQIRLDNVGTVTVPAPAPSTSADREGGEEEVAHGMKVWRKALTEVRSAAQLAMCIQQLQKSIAWERSIMKVYCQICRKGDNEDLLLLCDGCDKGCHTYCHKPKITTIPEGDWYCPSCISKASGPSPKIKKPPSKPVASTAGGSKKGGEAKKNGKQASNGEAEEDDSASASNTPKKGAKDNSRKRKTEESSPALPAANQEGPVCVKRAKTARDNNRDLGLCRVLLAELERHQDAWPFLTPVNLKSVPGYKKVIKKPMDFSTIREKLVSSQYQNLETFIIDVNLVFDNCEKFNEDNSEIGRAGHTMRKFFEKRWTELLKQTN</sequence>
<feature type="compositionally biased region" description="Low complexity" evidence="15">
    <location>
        <begin position="65"/>
        <end position="106"/>
    </location>
</feature>
<dbReference type="InterPro" id="IPR011011">
    <property type="entry name" value="Znf_FYVE_PHD"/>
</dbReference>
<feature type="compositionally biased region" description="Polar residues" evidence="15">
    <location>
        <begin position="515"/>
        <end position="524"/>
    </location>
</feature>
<keyword evidence="10" id="KW-0804">Transcription</keyword>
<dbReference type="PANTHER" id="PTHR45915">
    <property type="entry name" value="TRANSCRIPTION INTERMEDIARY FACTOR"/>
    <property type="match status" value="1"/>
</dbReference>
<keyword evidence="5" id="KW-0862">Zinc</keyword>
<dbReference type="CDD" id="cd01397">
    <property type="entry name" value="HAT_MBD"/>
    <property type="match status" value="1"/>
</dbReference>
<feature type="compositionally biased region" description="Acidic residues" evidence="15">
    <location>
        <begin position="329"/>
        <end position="352"/>
    </location>
</feature>
<organism evidence="20 21">
    <name type="scientific">Scomber scombrus</name>
    <name type="common">Atlantic mackerel</name>
    <name type="synonym">Scomber vernalis</name>
    <dbReference type="NCBI Taxonomy" id="13677"/>
    <lineage>
        <taxon>Eukaryota</taxon>
        <taxon>Metazoa</taxon>
        <taxon>Chordata</taxon>
        <taxon>Craniata</taxon>
        <taxon>Vertebrata</taxon>
        <taxon>Euteleostomi</taxon>
        <taxon>Actinopterygii</taxon>
        <taxon>Neopterygii</taxon>
        <taxon>Teleostei</taxon>
        <taxon>Neoteleostei</taxon>
        <taxon>Acanthomorphata</taxon>
        <taxon>Pelagiaria</taxon>
        <taxon>Scombriformes</taxon>
        <taxon>Scombridae</taxon>
        <taxon>Scomber</taxon>
    </lineage>
</organism>
<comment type="subcellular location">
    <subcellularLocation>
        <location evidence="1">Nucleus</location>
    </subcellularLocation>
</comment>
<dbReference type="InterPro" id="IPR016177">
    <property type="entry name" value="DNA-bd_dom_sf"/>
</dbReference>
<evidence type="ECO:0000259" key="16">
    <source>
        <dbReference type="PROSITE" id="PS50014"/>
    </source>
</evidence>
<evidence type="ECO:0000256" key="15">
    <source>
        <dbReference type="SAM" id="MobiDB-lite"/>
    </source>
</evidence>
<keyword evidence="11" id="KW-0539">Nucleus</keyword>
<dbReference type="InterPro" id="IPR001487">
    <property type="entry name" value="Bromodomain"/>
</dbReference>
<keyword evidence="3" id="KW-0479">Metal-binding</keyword>
<protein>
    <submittedName>
        <fullName evidence="20">Bromodomain adjacent to zinc finger domain protein 2B-like isoform X2</fullName>
    </submittedName>
</protein>
<evidence type="ECO:0000256" key="7">
    <source>
        <dbReference type="ARBA" id="ARBA00023054"/>
    </source>
</evidence>
<feature type="compositionally biased region" description="Polar residues" evidence="15">
    <location>
        <begin position="245"/>
        <end position="283"/>
    </location>
</feature>
<dbReference type="Pfam" id="PF02791">
    <property type="entry name" value="DDT"/>
    <property type="match status" value="1"/>
</dbReference>
<dbReference type="SUPFAM" id="SSF47370">
    <property type="entry name" value="Bromodomain"/>
    <property type="match status" value="1"/>
</dbReference>
<dbReference type="GO" id="GO:0008270">
    <property type="term" value="F:zinc ion binding"/>
    <property type="evidence" value="ECO:0007669"/>
    <property type="project" value="UniProtKB-KW"/>
</dbReference>
<feature type="coiled-coil region" evidence="14">
    <location>
        <begin position="1089"/>
        <end position="1236"/>
    </location>
</feature>
<evidence type="ECO:0000256" key="5">
    <source>
        <dbReference type="ARBA" id="ARBA00022833"/>
    </source>
</evidence>
<keyword evidence="7 14" id="KW-0175">Coiled coil</keyword>
<dbReference type="InterPro" id="IPR037374">
    <property type="entry name" value="BAZ2A/B_Bromo"/>
</dbReference>
<evidence type="ECO:0000256" key="10">
    <source>
        <dbReference type="ARBA" id="ARBA00023163"/>
    </source>
</evidence>
<feature type="domain" description="Bromo" evidence="16">
    <location>
        <begin position="2359"/>
        <end position="2429"/>
    </location>
</feature>
<dbReference type="InterPro" id="IPR019787">
    <property type="entry name" value="Znf_PHD-finger"/>
</dbReference>
<feature type="compositionally biased region" description="Low complexity" evidence="15">
    <location>
        <begin position="1835"/>
        <end position="1847"/>
    </location>
</feature>
<dbReference type="SMART" id="SM00249">
    <property type="entry name" value="PHD"/>
    <property type="match status" value="1"/>
</dbReference>
<feature type="domain" description="PHD-type" evidence="17">
    <location>
        <begin position="2201"/>
        <end position="2251"/>
    </location>
</feature>
<keyword evidence="8 12" id="KW-0103">Bromodomain</keyword>
<proteinExistence type="inferred from homology"/>
<feature type="compositionally biased region" description="Polar residues" evidence="15">
    <location>
        <begin position="1692"/>
        <end position="1703"/>
    </location>
</feature>
<feature type="coiled-coil region" evidence="14">
    <location>
        <begin position="1522"/>
        <end position="1549"/>
    </location>
</feature>
<feature type="region of interest" description="Disordered" evidence="15">
    <location>
        <begin position="570"/>
        <end position="608"/>
    </location>
</feature>
<keyword evidence="4 13" id="KW-0863">Zinc-finger</keyword>
<feature type="compositionally biased region" description="Pro residues" evidence="15">
    <location>
        <begin position="592"/>
        <end position="602"/>
    </location>
</feature>
<keyword evidence="6" id="KW-0805">Transcription regulation</keyword>
<dbReference type="PROSITE" id="PS50982">
    <property type="entry name" value="MBD"/>
    <property type="match status" value="1"/>
</dbReference>
<feature type="compositionally biased region" description="Pro residues" evidence="15">
    <location>
        <begin position="1824"/>
        <end position="1834"/>
    </location>
</feature>
<dbReference type="Pfam" id="PF00439">
    <property type="entry name" value="Bromodomain"/>
    <property type="match status" value="1"/>
</dbReference>
<gene>
    <name evidence="20" type="ORF">FSCOSCO3_A026691</name>
</gene>
<evidence type="ECO:0000256" key="12">
    <source>
        <dbReference type="PROSITE-ProRule" id="PRU00035"/>
    </source>
</evidence>
<feature type="compositionally biased region" description="Low complexity" evidence="15">
    <location>
        <begin position="475"/>
        <end position="493"/>
    </location>
</feature>
<evidence type="ECO:0000256" key="6">
    <source>
        <dbReference type="ARBA" id="ARBA00023015"/>
    </source>
</evidence>
<feature type="compositionally biased region" description="Basic and acidic residues" evidence="15">
    <location>
        <begin position="2080"/>
        <end position="2097"/>
    </location>
</feature>
<feature type="compositionally biased region" description="Low complexity" evidence="15">
    <location>
        <begin position="312"/>
        <end position="328"/>
    </location>
</feature>
<dbReference type="InterPro" id="IPR036427">
    <property type="entry name" value="Bromodomain-like_sf"/>
</dbReference>
<feature type="compositionally biased region" description="Basic residues" evidence="15">
    <location>
        <begin position="362"/>
        <end position="373"/>
    </location>
</feature>
<feature type="compositionally biased region" description="Polar residues" evidence="15">
    <location>
        <begin position="1463"/>
        <end position="1472"/>
    </location>
</feature>
<evidence type="ECO:0000256" key="11">
    <source>
        <dbReference type="ARBA" id="ARBA00023242"/>
    </source>
</evidence>
<evidence type="ECO:0000256" key="1">
    <source>
        <dbReference type="ARBA" id="ARBA00004123"/>
    </source>
</evidence>
<dbReference type="PROSITE" id="PS50014">
    <property type="entry name" value="BROMODOMAIN_2"/>
    <property type="match status" value="1"/>
</dbReference>
<evidence type="ECO:0000256" key="4">
    <source>
        <dbReference type="ARBA" id="ARBA00022771"/>
    </source>
</evidence>
<feature type="compositionally biased region" description="Low complexity" evidence="15">
    <location>
        <begin position="503"/>
        <end position="512"/>
    </location>
</feature>
<evidence type="ECO:0000256" key="9">
    <source>
        <dbReference type="ARBA" id="ARBA00023125"/>
    </source>
</evidence>
<dbReference type="PRINTS" id="PR00503">
    <property type="entry name" value="BROMODOMAIN"/>
</dbReference>
<evidence type="ECO:0000256" key="3">
    <source>
        <dbReference type="ARBA" id="ARBA00022723"/>
    </source>
</evidence>
<name>A0AAV1PFM3_SCOSC</name>
<feature type="compositionally biased region" description="Acidic residues" evidence="15">
    <location>
        <begin position="1483"/>
        <end position="1507"/>
    </location>
</feature>
<dbReference type="InterPro" id="IPR018359">
    <property type="entry name" value="Bromodomain_CS"/>
</dbReference>
<feature type="compositionally biased region" description="Polar residues" evidence="15">
    <location>
        <begin position="1898"/>
        <end position="1910"/>
    </location>
</feature>
<comment type="similarity">
    <text evidence="2">Belongs to the WAL family.</text>
</comment>
<dbReference type="SMART" id="SM00297">
    <property type="entry name" value="BROMO"/>
    <property type="match status" value="1"/>
</dbReference>
<feature type="region of interest" description="Disordered" evidence="15">
    <location>
        <begin position="767"/>
        <end position="825"/>
    </location>
</feature>
<dbReference type="InterPro" id="IPR018501">
    <property type="entry name" value="DDT_dom"/>
</dbReference>
<dbReference type="PROSITE" id="PS50016">
    <property type="entry name" value="ZF_PHD_2"/>
    <property type="match status" value="1"/>
</dbReference>
<dbReference type="Pfam" id="PF01429">
    <property type="entry name" value="MBD"/>
    <property type="match status" value="1"/>
</dbReference>
<feature type="region of interest" description="Disordered" evidence="15">
    <location>
        <begin position="1679"/>
        <end position="1703"/>
    </location>
</feature>
<dbReference type="SMART" id="SM00391">
    <property type="entry name" value="MBD"/>
    <property type="match status" value="1"/>
</dbReference>
<evidence type="ECO:0000313" key="20">
    <source>
        <dbReference type="EMBL" id="CAK6970762.1"/>
    </source>
</evidence>
<dbReference type="Pfam" id="PF00628">
    <property type="entry name" value="PHD"/>
    <property type="match status" value="1"/>
</dbReference>
<feature type="region of interest" description="Disordered" evidence="15">
    <location>
        <begin position="1729"/>
        <end position="1771"/>
    </location>
</feature>